<evidence type="ECO:0000256" key="7">
    <source>
        <dbReference type="ARBA" id="ARBA00022840"/>
    </source>
</evidence>
<organism evidence="11 12">
    <name type="scientific">Filimonas zeae</name>
    <dbReference type="NCBI Taxonomy" id="1737353"/>
    <lineage>
        <taxon>Bacteria</taxon>
        <taxon>Pseudomonadati</taxon>
        <taxon>Bacteroidota</taxon>
        <taxon>Chitinophagia</taxon>
        <taxon>Chitinophagales</taxon>
        <taxon>Chitinophagaceae</taxon>
        <taxon>Filimonas</taxon>
    </lineage>
</organism>
<dbReference type="InterPro" id="IPR011623">
    <property type="entry name" value="7TMR_DISM_rcpt_extracell_dom1"/>
</dbReference>
<feature type="transmembrane region" description="Helical" evidence="9">
    <location>
        <begin position="248"/>
        <end position="271"/>
    </location>
</feature>
<dbReference type="GO" id="GO:0000155">
    <property type="term" value="F:phosphorelay sensor kinase activity"/>
    <property type="evidence" value="ECO:0007669"/>
    <property type="project" value="InterPro"/>
</dbReference>
<protein>
    <recommendedName>
        <fullName evidence="2">histidine kinase</fullName>
        <ecNumber evidence="2">2.7.13.3</ecNumber>
    </recommendedName>
</protein>
<keyword evidence="8" id="KW-0902">Two-component regulatory system</keyword>
<dbReference type="SUPFAM" id="SSF55874">
    <property type="entry name" value="ATPase domain of HSP90 chaperone/DNA topoisomerase II/histidine kinase"/>
    <property type="match status" value="1"/>
</dbReference>
<feature type="transmembrane region" description="Helical" evidence="9">
    <location>
        <begin position="336"/>
        <end position="361"/>
    </location>
</feature>
<dbReference type="GO" id="GO:0000156">
    <property type="term" value="F:phosphorelay response regulator activity"/>
    <property type="evidence" value="ECO:0007669"/>
    <property type="project" value="TreeGrafter"/>
</dbReference>
<dbReference type="Pfam" id="PF07695">
    <property type="entry name" value="7TMR-DISM_7TM"/>
    <property type="match status" value="1"/>
</dbReference>
<keyword evidence="9" id="KW-0812">Transmembrane</keyword>
<dbReference type="InterPro" id="IPR005467">
    <property type="entry name" value="His_kinase_dom"/>
</dbReference>
<dbReference type="Gene3D" id="3.30.565.10">
    <property type="entry name" value="Histidine kinase-like ATPase, C-terminal domain"/>
    <property type="match status" value="1"/>
</dbReference>
<keyword evidence="3" id="KW-0597">Phosphoprotein</keyword>
<reference evidence="11" key="1">
    <citation type="journal article" date="2014" name="Int. J. Syst. Evol. Microbiol.">
        <title>Complete genome sequence of Corynebacterium casei LMG S-19264T (=DSM 44701T), isolated from a smear-ripened cheese.</title>
        <authorList>
            <consortium name="US DOE Joint Genome Institute (JGI-PGF)"/>
            <person name="Walter F."/>
            <person name="Albersmeier A."/>
            <person name="Kalinowski J."/>
            <person name="Ruckert C."/>
        </authorList>
    </citation>
    <scope>NUCLEOTIDE SEQUENCE</scope>
    <source>
        <strain evidence="11">CGMCC 1.15290</strain>
    </source>
</reference>
<feature type="transmembrane region" description="Helical" evidence="9">
    <location>
        <begin position="283"/>
        <end position="300"/>
    </location>
</feature>
<dbReference type="Gene3D" id="2.60.40.2380">
    <property type="match status" value="1"/>
</dbReference>
<dbReference type="PANTHER" id="PTHR42878">
    <property type="entry name" value="TWO-COMPONENT HISTIDINE KINASE"/>
    <property type="match status" value="1"/>
</dbReference>
<feature type="transmembrane region" description="Helical" evidence="9">
    <location>
        <begin position="216"/>
        <end position="236"/>
    </location>
</feature>
<keyword evidence="4" id="KW-0808">Transferase</keyword>
<dbReference type="EC" id="2.7.13.3" evidence="2"/>
<keyword evidence="6 11" id="KW-0418">Kinase</keyword>
<dbReference type="InterPro" id="IPR011622">
    <property type="entry name" value="7TMR_DISM_rcpt_extracell_dom2"/>
</dbReference>
<dbReference type="InterPro" id="IPR003661">
    <property type="entry name" value="HisK_dim/P_dom"/>
</dbReference>
<evidence type="ECO:0000256" key="5">
    <source>
        <dbReference type="ARBA" id="ARBA00022741"/>
    </source>
</evidence>
<dbReference type="GO" id="GO:0005524">
    <property type="term" value="F:ATP binding"/>
    <property type="evidence" value="ECO:0007669"/>
    <property type="project" value="UniProtKB-KW"/>
</dbReference>
<dbReference type="InterPro" id="IPR036890">
    <property type="entry name" value="HATPase_C_sf"/>
</dbReference>
<evidence type="ECO:0000313" key="11">
    <source>
        <dbReference type="EMBL" id="GGH60502.1"/>
    </source>
</evidence>
<dbReference type="PRINTS" id="PR00344">
    <property type="entry name" value="BCTRLSENSOR"/>
</dbReference>
<proteinExistence type="predicted"/>
<evidence type="ECO:0000256" key="8">
    <source>
        <dbReference type="ARBA" id="ARBA00023012"/>
    </source>
</evidence>
<feature type="domain" description="Histidine kinase" evidence="10">
    <location>
        <begin position="446"/>
        <end position="664"/>
    </location>
</feature>
<comment type="catalytic activity">
    <reaction evidence="1">
        <text>ATP + protein L-histidine = ADP + protein N-phospho-L-histidine.</text>
        <dbReference type="EC" id="2.7.13.3"/>
    </reaction>
</comment>
<dbReference type="GO" id="GO:0030295">
    <property type="term" value="F:protein kinase activator activity"/>
    <property type="evidence" value="ECO:0007669"/>
    <property type="project" value="TreeGrafter"/>
</dbReference>
<keyword evidence="7" id="KW-0067">ATP-binding</keyword>
<dbReference type="InterPro" id="IPR050351">
    <property type="entry name" value="BphY/WalK/GraS-like"/>
</dbReference>
<dbReference type="GO" id="GO:0007234">
    <property type="term" value="P:osmosensory signaling via phosphorelay pathway"/>
    <property type="evidence" value="ECO:0007669"/>
    <property type="project" value="TreeGrafter"/>
</dbReference>
<keyword evidence="9" id="KW-0472">Membrane</keyword>
<dbReference type="InterPro" id="IPR003594">
    <property type="entry name" value="HATPase_dom"/>
</dbReference>
<feature type="transmembrane region" description="Helical" evidence="9">
    <location>
        <begin position="190"/>
        <end position="210"/>
    </location>
</feature>
<feature type="transmembrane region" description="Helical" evidence="9">
    <location>
        <begin position="368"/>
        <end position="392"/>
    </location>
</feature>
<dbReference type="SMART" id="SM00387">
    <property type="entry name" value="HATPase_c"/>
    <property type="match status" value="1"/>
</dbReference>
<evidence type="ECO:0000256" key="4">
    <source>
        <dbReference type="ARBA" id="ARBA00022679"/>
    </source>
</evidence>
<sequence>MYLRTILLFLTILFPITALFARDLPRVHLTSQQNNVLAMPLTENYVDTSAGLTLEQVKQPAYAQRFEPAKEMLLSYGFLNAAVWIHGSVTNTTGSNAYLLLEYANIDTITLYYYHKGQLRTIEAGSHRPLANNAFLAPGYSFLLPEADSAGRALEFWLRVRSGNSVIIPLTVTTAEGLWYSYVRMYGWELLYGGIIIALLFYNLSLYRWIKEVSYLYYIGYLFSLAGFVLLYLRGFRVFLGQRAADFICEYGASLVAISYMFGISFAISFLKGGLYAPRLTRVLRVVTWLMCITLITNFAGYRAAAMHQEQLFSLITPVLVIMLSLTVYQQKYSPALYFLVAWSVLLAAIVVFAASVLGLLRVRIWTLHAITIGSGVEVILLSFALGFRYLLLKKQTIALQNSSMEMIKQHNVKLEQKVSERTEELQEAMNRLSAGNAMRNKLLGIVSHDFKTPVGNLRWLMGQLYSGNNSSEKVTRLREEVDTELKRISVTMDNILHWSLTQMERLEPQPETILLQLLFEEIMEDNKVAAQKKKIVQTIAVERGTCCRADKGQLRLILLNLVHNAIKFTHAGGEVTIGAMAGVEPDRVEIYVADTGIGMTALEVAQLVGDESIHSRQGTSHEKGTGMGIMVCKEFIEANGGILKVKSEVNLGTYFYFSLPVCK</sequence>
<feature type="transmembrane region" description="Helical" evidence="9">
    <location>
        <begin position="312"/>
        <end position="330"/>
    </location>
</feature>
<comment type="caution">
    <text evidence="11">The sequence shown here is derived from an EMBL/GenBank/DDBJ whole genome shotgun (WGS) entry which is preliminary data.</text>
</comment>
<evidence type="ECO:0000259" key="10">
    <source>
        <dbReference type="PROSITE" id="PS50109"/>
    </source>
</evidence>
<keyword evidence="9" id="KW-1133">Transmembrane helix</keyword>
<dbReference type="InterPro" id="IPR036097">
    <property type="entry name" value="HisK_dim/P_sf"/>
</dbReference>
<gene>
    <name evidence="11" type="primary">ladS</name>
    <name evidence="11" type="ORF">GCM10011379_08430</name>
</gene>
<name>A0A917IQV1_9BACT</name>
<evidence type="ECO:0000256" key="6">
    <source>
        <dbReference type="ARBA" id="ARBA00022777"/>
    </source>
</evidence>
<keyword evidence="5" id="KW-0547">Nucleotide-binding</keyword>
<dbReference type="Gene3D" id="1.10.287.130">
    <property type="match status" value="1"/>
</dbReference>
<evidence type="ECO:0000256" key="9">
    <source>
        <dbReference type="SAM" id="Phobius"/>
    </source>
</evidence>
<reference evidence="11" key="2">
    <citation type="submission" date="2020-09" db="EMBL/GenBank/DDBJ databases">
        <authorList>
            <person name="Sun Q."/>
            <person name="Zhou Y."/>
        </authorList>
    </citation>
    <scope>NUCLEOTIDE SEQUENCE</scope>
    <source>
        <strain evidence="11">CGMCC 1.15290</strain>
    </source>
</reference>
<keyword evidence="12" id="KW-1185">Reference proteome</keyword>
<evidence type="ECO:0000256" key="2">
    <source>
        <dbReference type="ARBA" id="ARBA00012438"/>
    </source>
</evidence>
<dbReference type="Pfam" id="PF07696">
    <property type="entry name" value="7TMR-DISMED2"/>
    <property type="match status" value="1"/>
</dbReference>
<evidence type="ECO:0000256" key="1">
    <source>
        <dbReference type="ARBA" id="ARBA00000085"/>
    </source>
</evidence>
<accession>A0A917IQV1</accession>
<dbReference type="AlphaFoldDB" id="A0A917IQV1"/>
<dbReference type="InterPro" id="IPR004358">
    <property type="entry name" value="Sig_transdc_His_kin-like_C"/>
</dbReference>
<evidence type="ECO:0000256" key="3">
    <source>
        <dbReference type="ARBA" id="ARBA00022553"/>
    </source>
</evidence>
<dbReference type="SUPFAM" id="SSF47384">
    <property type="entry name" value="Homodimeric domain of signal transducing histidine kinase"/>
    <property type="match status" value="1"/>
</dbReference>
<dbReference type="EMBL" id="BMIB01000001">
    <property type="protein sequence ID" value="GGH60502.1"/>
    <property type="molecule type" value="Genomic_DNA"/>
</dbReference>
<dbReference type="PANTHER" id="PTHR42878:SF7">
    <property type="entry name" value="SENSOR HISTIDINE KINASE GLRK"/>
    <property type="match status" value="1"/>
</dbReference>
<dbReference type="Pfam" id="PF02518">
    <property type="entry name" value="HATPase_c"/>
    <property type="match status" value="1"/>
</dbReference>
<dbReference type="CDD" id="cd00082">
    <property type="entry name" value="HisKA"/>
    <property type="match status" value="1"/>
</dbReference>
<dbReference type="Proteomes" id="UP000627292">
    <property type="component" value="Unassembled WGS sequence"/>
</dbReference>
<dbReference type="PROSITE" id="PS50109">
    <property type="entry name" value="HIS_KIN"/>
    <property type="match status" value="1"/>
</dbReference>
<evidence type="ECO:0000313" key="12">
    <source>
        <dbReference type="Proteomes" id="UP000627292"/>
    </source>
</evidence>